<dbReference type="AlphaFoldDB" id="A0A5B7HBM8"/>
<evidence type="ECO:0000313" key="2">
    <source>
        <dbReference type="Proteomes" id="UP000324222"/>
    </source>
</evidence>
<gene>
    <name evidence="1" type="ORF">E2C01_061432</name>
</gene>
<dbReference type="Proteomes" id="UP000324222">
    <property type="component" value="Unassembled WGS sequence"/>
</dbReference>
<comment type="caution">
    <text evidence="1">The sequence shown here is derived from an EMBL/GenBank/DDBJ whole genome shotgun (WGS) entry which is preliminary data.</text>
</comment>
<dbReference type="EMBL" id="VSRR010025984">
    <property type="protein sequence ID" value="MPC67259.1"/>
    <property type="molecule type" value="Genomic_DNA"/>
</dbReference>
<proteinExistence type="predicted"/>
<sequence length="67" mass="6767">MASSDTTSGPALPRNSPPAGIFALVSPRGGWQGQGAVRPSSADLQPACATNSSNSCAYLSPDWLGFS</sequence>
<keyword evidence="2" id="KW-1185">Reference proteome</keyword>
<accession>A0A5B7HBM8</accession>
<evidence type="ECO:0000313" key="1">
    <source>
        <dbReference type="EMBL" id="MPC67259.1"/>
    </source>
</evidence>
<name>A0A5B7HBM8_PORTR</name>
<protein>
    <submittedName>
        <fullName evidence="1">Uncharacterized protein</fullName>
    </submittedName>
</protein>
<reference evidence="1 2" key="1">
    <citation type="submission" date="2019-05" db="EMBL/GenBank/DDBJ databases">
        <title>Another draft genome of Portunus trituberculatus and its Hox gene families provides insights of decapod evolution.</title>
        <authorList>
            <person name="Jeong J.-H."/>
            <person name="Song I."/>
            <person name="Kim S."/>
            <person name="Choi T."/>
            <person name="Kim D."/>
            <person name="Ryu S."/>
            <person name="Kim W."/>
        </authorList>
    </citation>
    <scope>NUCLEOTIDE SEQUENCE [LARGE SCALE GENOMIC DNA]</scope>
    <source>
        <tissue evidence="1">Muscle</tissue>
    </source>
</reference>
<organism evidence="1 2">
    <name type="scientific">Portunus trituberculatus</name>
    <name type="common">Swimming crab</name>
    <name type="synonym">Neptunus trituberculatus</name>
    <dbReference type="NCBI Taxonomy" id="210409"/>
    <lineage>
        <taxon>Eukaryota</taxon>
        <taxon>Metazoa</taxon>
        <taxon>Ecdysozoa</taxon>
        <taxon>Arthropoda</taxon>
        <taxon>Crustacea</taxon>
        <taxon>Multicrustacea</taxon>
        <taxon>Malacostraca</taxon>
        <taxon>Eumalacostraca</taxon>
        <taxon>Eucarida</taxon>
        <taxon>Decapoda</taxon>
        <taxon>Pleocyemata</taxon>
        <taxon>Brachyura</taxon>
        <taxon>Eubrachyura</taxon>
        <taxon>Portunoidea</taxon>
        <taxon>Portunidae</taxon>
        <taxon>Portuninae</taxon>
        <taxon>Portunus</taxon>
    </lineage>
</organism>